<dbReference type="PANTHER" id="PTHR11895:SF76">
    <property type="entry name" value="INDOLEACETAMIDE HYDROLASE"/>
    <property type="match status" value="1"/>
</dbReference>
<dbReference type="RefSeq" id="WP_170055674.1">
    <property type="nucleotide sequence ID" value="NZ_JABBKX010000008.1"/>
</dbReference>
<dbReference type="Pfam" id="PF01425">
    <property type="entry name" value="Amidase"/>
    <property type="match status" value="1"/>
</dbReference>
<dbReference type="InterPro" id="IPR023631">
    <property type="entry name" value="Amidase_dom"/>
</dbReference>
<dbReference type="SUPFAM" id="SSF75304">
    <property type="entry name" value="Amidase signature (AS) enzymes"/>
    <property type="match status" value="1"/>
</dbReference>
<dbReference type="PANTHER" id="PTHR11895">
    <property type="entry name" value="TRANSAMIDASE"/>
    <property type="match status" value="1"/>
</dbReference>
<organism evidence="2 3">
    <name type="scientific">Neoroseomonas marina</name>
    <dbReference type="NCBI Taxonomy" id="1232220"/>
    <lineage>
        <taxon>Bacteria</taxon>
        <taxon>Pseudomonadati</taxon>
        <taxon>Pseudomonadota</taxon>
        <taxon>Alphaproteobacteria</taxon>
        <taxon>Acetobacterales</taxon>
        <taxon>Acetobacteraceae</taxon>
        <taxon>Neoroseomonas</taxon>
    </lineage>
</organism>
<feature type="domain" description="Amidase" evidence="1">
    <location>
        <begin position="24"/>
        <end position="445"/>
    </location>
</feature>
<name>A0A848EJ44_9PROT</name>
<dbReference type="Proteomes" id="UP000548582">
    <property type="component" value="Unassembled WGS sequence"/>
</dbReference>
<dbReference type="GO" id="GO:0003824">
    <property type="term" value="F:catalytic activity"/>
    <property type="evidence" value="ECO:0007669"/>
    <property type="project" value="InterPro"/>
</dbReference>
<sequence>MELWELSATEAVARLRRGEVSPLEMVDAAAARIAAVEPRVNALPIRFLDVARDQAKGFRREAREHPGWLAGLPVAIKDYNDVGGQLTTLGSPIYAQHVAPTDDRTVATMRANGAIPVAKSNVPEFAGSHTFNPVWGVTRNPWDLGRTAGGSSGGAAAALAAHEVWLANGSCLGGSLRIPASFCGVVGLRPSAGVVPRGDGLPAFDSLWVDGPMARNVADLALLLDAMADLTPHDPLSRPVPVGGYQTAMMRGRPPRRIGFSADLGLRKVDPEVAAICEAAARQFATMGTAVEAASPDFSGAIDAFQVLRALLFADVRGGLLPAERDRINPDIVWNIEKGLTLTAAEIIEARRARAALFHRVARFFDDFDLLVCPTVAVPPFPVEQRFPTEIAGERLTTYIDWMFLTFVITLTGCPAISIPCGVTAEGLPVGLQLVGPPHGDAALLGQARLIEQALGFRQTMLAA</sequence>
<gene>
    <name evidence="2" type="ORF">GWK16_19670</name>
</gene>
<dbReference type="Gene3D" id="3.90.1300.10">
    <property type="entry name" value="Amidase signature (AS) domain"/>
    <property type="match status" value="1"/>
</dbReference>
<keyword evidence="3" id="KW-1185">Reference proteome</keyword>
<dbReference type="EMBL" id="JABBKX010000008">
    <property type="protein sequence ID" value="NMJ43475.1"/>
    <property type="molecule type" value="Genomic_DNA"/>
</dbReference>
<evidence type="ECO:0000313" key="2">
    <source>
        <dbReference type="EMBL" id="NMJ43475.1"/>
    </source>
</evidence>
<evidence type="ECO:0000313" key="3">
    <source>
        <dbReference type="Proteomes" id="UP000548582"/>
    </source>
</evidence>
<dbReference type="InterPro" id="IPR000120">
    <property type="entry name" value="Amidase"/>
</dbReference>
<accession>A0A848EJ44</accession>
<dbReference type="InterPro" id="IPR036928">
    <property type="entry name" value="AS_sf"/>
</dbReference>
<proteinExistence type="predicted"/>
<evidence type="ECO:0000259" key="1">
    <source>
        <dbReference type="Pfam" id="PF01425"/>
    </source>
</evidence>
<comment type="caution">
    <text evidence="2">The sequence shown here is derived from an EMBL/GenBank/DDBJ whole genome shotgun (WGS) entry which is preliminary data.</text>
</comment>
<protein>
    <submittedName>
        <fullName evidence="2">Amidase</fullName>
    </submittedName>
</protein>
<reference evidence="2 3" key="1">
    <citation type="submission" date="2020-03" db="EMBL/GenBank/DDBJ databases">
        <authorList>
            <person name="Sun Q."/>
        </authorList>
    </citation>
    <scope>NUCLEOTIDE SEQUENCE [LARGE SCALE GENOMIC DNA]</scope>
    <source>
        <strain evidence="2 3">JC162</strain>
    </source>
</reference>
<dbReference type="AlphaFoldDB" id="A0A848EJ44"/>